<evidence type="ECO:0000313" key="2">
    <source>
        <dbReference type="EMBL" id="RSM84979.1"/>
    </source>
</evidence>
<comment type="caution">
    <text evidence="2">The sequence shown here is derived from an EMBL/GenBank/DDBJ whole genome shotgun (WGS) entry which is preliminary data.</text>
</comment>
<proteinExistence type="predicted"/>
<organism evidence="2 3">
    <name type="scientific">Kibdelosporangium aridum</name>
    <dbReference type="NCBI Taxonomy" id="2030"/>
    <lineage>
        <taxon>Bacteria</taxon>
        <taxon>Bacillati</taxon>
        <taxon>Actinomycetota</taxon>
        <taxon>Actinomycetes</taxon>
        <taxon>Pseudonocardiales</taxon>
        <taxon>Pseudonocardiaceae</taxon>
        <taxon>Kibdelosporangium</taxon>
    </lineage>
</organism>
<name>A0A428ZA96_KIBAR</name>
<evidence type="ECO:0008006" key="4">
    <source>
        <dbReference type="Google" id="ProtNLM"/>
    </source>
</evidence>
<evidence type="ECO:0000313" key="3">
    <source>
        <dbReference type="Proteomes" id="UP000287547"/>
    </source>
</evidence>
<accession>A0A428ZA96</accession>
<dbReference type="EMBL" id="QHKI01000014">
    <property type="protein sequence ID" value="RSM84979.1"/>
    <property type="molecule type" value="Genomic_DNA"/>
</dbReference>
<dbReference type="Proteomes" id="UP000287547">
    <property type="component" value="Unassembled WGS sequence"/>
</dbReference>
<evidence type="ECO:0000256" key="1">
    <source>
        <dbReference type="ARBA" id="ARBA00022729"/>
    </source>
</evidence>
<dbReference type="InterPro" id="IPR029050">
    <property type="entry name" value="Immunoprotect_excell_Ig-like"/>
</dbReference>
<sequence length="74" mass="7911">MISAASFTLVDAAGNDYTFAAPNGTDTKEQMFETLLSTSDTGSGIVVFDIPANARKLVVKYIPVAETKDYASWS</sequence>
<dbReference type="AlphaFoldDB" id="A0A428ZA96"/>
<reference evidence="2 3" key="1">
    <citation type="submission" date="2018-05" db="EMBL/GenBank/DDBJ databases">
        <title>Evolution of GPA BGCs.</title>
        <authorList>
            <person name="Waglechner N."/>
            <person name="Wright G.D."/>
        </authorList>
    </citation>
    <scope>NUCLEOTIDE SEQUENCE [LARGE SCALE GENOMIC DNA]</scope>
    <source>
        <strain evidence="2 3">A82846</strain>
    </source>
</reference>
<gene>
    <name evidence="2" type="ORF">DMH04_19165</name>
</gene>
<protein>
    <recommendedName>
        <fullName evidence="4">DUF4352 domain-containing protein</fullName>
    </recommendedName>
</protein>
<dbReference type="Gene3D" id="2.60.40.1240">
    <property type="match status" value="1"/>
</dbReference>
<keyword evidence="1" id="KW-0732">Signal</keyword>